<geneLocation type="plasmid" evidence="2">
    <name>pmdjk44.2</name>
</geneLocation>
<name>A0A291W566_9ACTN</name>
<protein>
    <submittedName>
        <fullName evidence="1">Uncharacterized protein</fullName>
    </submittedName>
</protein>
<evidence type="ECO:0000313" key="1">
    <source>
        <dbReference type="EMBL" id="ATM24796.1"/>
    </source>
</evidence>
<dbReference type="EMBL" id="CP023977">
    <property type="protein sequence ID" value="ATM24796.1"/>
    <property type="molecule type" value="Genomic_DNA"/>
</dbReference>
<dbReference type="KEGG" id="salf:SMD44_p20013"/>
<proteinExistence type="predicted"/>
<accession>A0A291W566</accession>
<dbReference type="GO" id="GO:0003677">
    <property type="term" value="F:DNA binding"/>
    <property type="evidence" value="ECO:0007669"/>
    <property type="project" value="InterPro"/>
</dbReference>
<organism evidence="1 2">
    <name type="scientific">Streptomyces alboflavus</name>
    <dbReference type="NCBI Taxonomy" id="67267"/>
    <lineage>
        <taxon>Bacteria</taxon>
        <taxon>Bacillati</taxon>
        <taxon>Actinomycetota</taxon>
        <taxon>Actinomycetes</taxon>
        <taxon>Kitasatosporales</taxon>
        <taxon>Streptomycetaceae</taxon>
        <taxon>Streptomyces</taxon>
    </lineage>
</organism>
<keyword evidence="1" id="KW-0614">Plasmid</keyword>
<dbReference type="OrthoDB" id="4321404at2"/>
<reference evidence="1 2" key="1">
    <citation type="submission" date="2017-10" db="EMBL/GenBank/DDBJ databases">
        <title>Streptomyces alboflavus Genome sequencing and assembly.</title>
        <authorList>
            <person name="Wang Y."/>
            <person name="Du B."/>
            <person name="Ding Y."/>
            <person name="Liu H."/>
            <person name="Hou Q."/>
            <person name="Liu K."/>
            <person name="Wang C."/>
            <person name="Yao L."/>
        </authorList>
    </citation>
    <scope>NUCLEOTIDE SEQUENCE [LARGE SCALE GENOMIC DNA]</scope>
    <source>
        <strain evidence="1 2">MDJK44</strain>
        <plasmid evidence="2">Plasmid pmdjk44.2</plasmid>
    </source>
</reference>
<dbReference type="InterPro" id="IPR010982">
    <property type="entry name" value="Lambda_DNA-bd_dom_sf"/>
</dbReference>
<evidence type="ECO:0000313" key="2">
    <source>
        <dbReference type="Proteomes" id="UP000195880"/>
    </source>
</evidence>
<dbReference type="Gene3D" id="1.10.260.40">
    <property type="entry name" value="lambda repressor-like DNA-binding domains"/>
    <property type="match status" value="1"/>
</dbReference>
<dbReference type="Proteomes" id="UP000195880">
    <property type="component" value="Plasmid pMDJK44.2"/>
</dbReference>
<keyword evidence="2" id="KW-1185">Reference proteome</keyword>
<sequence length="164" mass="18231">MTPAPTFPGRPTFAGRLNLLFEAAAQPNPEQPGEYVEYTNQQVADEINRRHGVGTITAEYIRRLRREGGPNPTVSYMSVLADFFDMPLDVFNLTSTEANTKASRVVAELERLLSGRRQVGNETLAGLARSASRLSPQGQARVAQFASKLEEVEQMERQGEHLDR</sequence>
<gene>
    <name evidence="1" type="ORF">SMD44_p20013</name>
</gene>
<dbReference type="AlphaFoldDB" id="A0A291W566"/>
<dbReference type="RefSeq" id="WP_100112615.1">
    <property type="nucleotide sequence ID" value="NZ_CP023977.1"/>
</dbReference>